<dbReference type="EMBL" id="JACIFF010000005">
    <property type="protein sequence ID" value="MBB4079726.1"/>
    <property type="molecule type" value="Genomic_DNA"/>
</dbReference>
<evidence type="ECO:0000313" key="1">
    <source>
        <dbReference type="EMBL" id="MBB4079726.1"/>
    </source>
</evidence>
<evidence type="ECO:0000313" key="2">
    <source>
        <dbReference type="Proteomes" id="UP000576209"/>
    </source>
</evidence>
<dbReference type="SUPFAM" id="SSF50249">
    <property type="entry name" value="Nucleic acid-binding proteins"/>
    <property type="match status" value="1"/>
</dbReference>
<dbReference type="Gene3D" id="2.40.50.140">
    <property type="entry name" value="Nucleic acid-binding proteins"/>
    <property type="match status" value="1"/>
</dbReference>
<name>A0A840EFM2_9BACT</name>
<organism evidence="1 2">
    <name type="scientific">Neolewinella aquimaris</name>
    <dbReference type="NCBI Taxonomy" id="1835722"/>
    <lineage>
        <taxon>Bacteria</taxon>
        <taxon>Pseudomonadati</taxon>
        <taxon>Bacteroidota</taxon>
        <taxon>Saprospiria</taxon>
        <taxon>Saprospirales</taxon>
        <taxon>Lewinellaceae</taxon>
        <taxon>Neolewinella</taxon>
    </lineage>
</organism>
<dbReference type="AlphaFoldDB" id="A0A840EFM2"/>
<reference evidence="1 2" key="1">
    <citation type="submission" date="2020-08" db="EMBL/GenBank/DDBJ databases">
        <title>Genomic Encyclopedia of Type Strains, Phase IV (KMG-IV): sequencing the most valuable type-strain genomes for metagenomic binning, comparative biology and taxonomic classification.</title>
        <authorList>
            <person name="Goeker M."/>
        </authorList>
    </citation>
    <scope>NUCLEOTIDE SEQUENCE [LARGE SCALE GENOMIC DNA]</scope>
    <source>
        <strain evidence="1 2">DSM 105137</strain>
    </source>
</reference>
<accession>A0A840EFM2</accession>
<proteinExistence type="predicted"/>
<protein>
    <submittedName>
        <fullName evidence="1">Cold shock CspA family protein</fullName>
    </submittedName>
</protein>
<dbReference type="Proteomes" id="UP000576209">
    <property type="component" value="Unassembled WGS sequence"/>
</dbReference>
<dbReference type="RefSeq" id="WP_183495957.1">
    <property type="nucleotide sequence ID" value="NZ_JACIFF010000005.1"/>
</dbReference>
<gene>
    <name evidence="1" type="ORF">GGR28_002351</name>
</gene>
<dbReference type="InterPro" id="IPR012340">
    <property type="entry name" value="NA-bd_OB-fold"/>
</dbReference>
<comment type="caution">
    <text evidence="1">The sequence shown here is derived from an EMBL/GenBank/DDBJ whole genome shotgun (WGS) entry which is preliminary data.</text>
</comment>
<sequence>MTTPSPGIVVFYLPDKGYGYLRLAGTREEFHFRKRNLRSPSVKKGDLVRFLLREGPGGYYADAIELTGIT</sequence>
<keyword evidence="2" id="KW-1185">Reference proteome</keyword>